<gene>
    <name evidence="2" type="primary">Contig7854.g8375</name>
    <name evidence="2" type="ORF">STYLEM_14778</name>
</gene>
<dbReference type="EMBL" id="CCKQ01013966">
    <property type="protein sequence ID" value="CDW85692.1"/>
    <property type="molecule type" value="Genomic_DNA"/>
</dbReference>
<dbReference type="InParanoid" id="A0A078AWQ7"/>
<name>A0A078AWQ7_STYLE</name>
<evidence type="ECO:0000313" key="2">
    <source>
        <dbReference type="EMBL" id="CDW85692.1"/>
    </source>
</evidence>
<feature type="region of interest" description="Disordered" evidence="1">
    <location>
        <begin position="435"/>
        <end position="477"/>
    </location>
</feature>
<feature type="region of interest" description="Disordered" evidence="1">
    <location>
        <begin position="255"/>
        <end position="310"/>
    </location>
</feature>
<feature type="compositionally biased region" description="Low complexity" evidence="1">
    <location>
        <begin position="550"/>
        <end position="562"/>
    </location>
</feature>
<feature type="compositionally biased region" description="Polar residues" evidence="1">
    <location>
        <begin position="460"/>
        <end position="477"/>
    </location>
</feature>
<dbReference type="AlphaFoldDB" id="A0A078AWQ7"/>
<feature type="region of interest" description="Disordered" evidence="1">
    <location>
        <begin position="1"/>
        <end position="29"/>
    </location>
</feature>
<feature type="compositionally biased region" description="Polar residues" evidence="1">
    <location>
        <begin position="290"/>
        <end position="310"/>
    </location>
</feature>
<dbReference type="Proteomes" id="UP000039865">
    <property type="component" value="Unassembled WGS sequence"/>
</dbReference>
<accession>A0A078AWQ7</accession>
<organism evidence="2 3">
    <name type="scientific">Stylonychia lemnae</name>
    <name type="common">Ciliate</name>
    <dbReference type="NCBI Taxonomy" id="5949"/>
    <lineage>
        <taxon>Eukaryota</taxon>
        <taxon>Sar</taxon>
        <taxon>Alveolata</taxon>
        <taxon>Ciliophora</taxon>
        <taxon>Intramacronucleata</taxon>
        <taxon>Spirotrichea</taxon>
        <taxon>Stichotrichia</taxon>
        <taxon>Sporadotrichida</taxon>
        <taxon>Oxytrichidae</taxon>
        <taxon>Stylonychinae</taxon>
        <taxon>Stylonychia</taxon>
    </lineage>
</organism>
<proteinExistence type="predicted"/>
<feature type="region of interest" description="Disordered" evidence="1">
    <location>
        <begin position="550"/>
        <end position="574"/>
    </location>
</feature>
<feature type="compositionally biased region" description="Low complexity" evidence="1">
    <location>
        <begin position="260"/>
        <end position="282"/>
    </location>
</feature>
<evidence type="ECO:0000256" key="1">
    <source>
        <dbReference type="SAM" id="MobiDB-lite"/>
    </source>
</evidence>
<protein>
    <submittedName>
        <fullName evidence="2">Uncharacterized protein</fullName>
    </submittedName>
</protein>
<feature type="region of interest" description="Disordered" evidence="1">
    <location>
        <begin position="618"/>
        <end position="647"/>
    </location>
</feature>
<feature type="compositionally biased region" description="Basic residues" evidence="1">
    <location>
        <begin position="625"/>
        <end position="636"/>
    </location>
</feature>
<reference evidence="2 3" key="1">
    <citation type="submission" date="2014-06" db="EMBL/GenBank/DDBJ databases">
        <authorList>
            <person name="Swart Estienne"/>
        </authorList>
    </citation>
    <scope>NUCLEOTIDE SEQUENCE [LARGE SCALE GENOMIC DNA]</scope>
    <source>
        <strain evidence="2 3">130c</strain>
    </source>
</reference>
<keyword evidence="3" id="KW-1185">Reference proteome</keyword>
<evidence type="ECO:0000313" key="3">
    <source>
        <dbReference type="Proteomes" id="UP000039865"/>
    </source>
</evidence>
<sequence length="702" mass="80837">MRQENSSRQMQGYHTQRVSRYSSSNQDNPIQQQANKVNELLIKSPTRSNINIKLQKILKDSPSRQGQQPKIQELFKKFQEQNQKKIKKKKLILSFNNGSISERIQNEQKSIEALGASNTGMTQESFKLNKNNTKILDQAARIETGPNSIQPTLDNTPKSSNQTRLRIMKQKMNSLLNKSIMKIVESKSAQQLDVKKNLNKVFNFGDYKVENNIQSNPNASHNQQSQQIVVQQQNLFPNQPLNKIQLSDKNRKLEELKRPSSALSNNSNKQQNSQQISQLHIQFSGDMATGSDNGSNKNQKISNDQNNQVIEPTKTIFAQPIKLEQPEPIKVPSRIIRIQRIKAIKTMNEQRSKSQPHEDNQNQELKLELKKEVPITIVPEQKESNLFNLDELVEKDDKFECHEPTEKVKQNPFKSKHSSAGSAALSVLRQDMPFGFGFGMQPSNQNSNDMQEKSKHQQSRPEQSRNAKSNPFLTSNQPQLLTWDALNHPQDNYRPVDFYQPQVIQQEAVPQIEQVAEPKQNAPRRLTLKKIVKLNNIKSTPSFQNIHSNQNIQQEQQQQLQSDQEKQNSLSPRRKYIERVMKLKKEKLNQNIAEPIKQKNKLHQDSFLNDISLSYSQSQQSLRQQKSKSRHPSKNKNQKEDTQLRNQRSQMLNSIVQNEVVEVRNSQQSGGTGETSLSFQLTVTHYNNEAIKKINCFQIDDL</sequence>